<dbReference type="RefSeq" id="WP_338438354.1">
    <property type="nucleotide sequence ID" value="NZ_JAUYVH010000020.1"/>
</dbReference>
<feature type="domain" description="Tn3 transposase DDE" evidence="1">
    <location>
        <begin position="8"/>
        <end position="121"/>
    </location>
</feature>
<evidence type="ECO:0000313" key="3">
    <source>
        <dbReference type="Proteomes" id="UP001225596"/>
    </source>
</evidence>
<comment type="caution">
    <text evidence="2">The sequence shown here is derived from an EMBL/GenBank/DDBJ whole genome shotgun (WGS) entry which is preliminary data.</text>
</comment>
<reference evidence="2 3" key="1">
    <citation type="submission" date="2023-08" db="EMBL/GenBank/DDBJ databases">
        <title>Oxalobacteraceae gen .nov., isolated from river sludge outside the plant.</title>
        <authorList>
            <person name="Zhao S.Y."/>
        </authorList>
    </citation>
    <scope>NUCLEOTIDE SEQUENCE [LARGE SCALE GENOMIC DNA]</scope>
    <source>
        <strain evidence="2 3">R-40</strain>
    </source>
</reference>
<keyword evidence="3" id="KW-1185">Reference proteome</keyword>
<gene>
    <name evidence="2" type="ORF">Q8A64_18040</name>
</gene>
<accession>A0ABU1BWD3</accession>
<dbReference type="Pfam" id="PF01526">
    <property type="entry name" value="DDE_Tnp_Tn3"/>
    <property type="match status" value="1"/>
</dbReference>
<evidence type="ECO:0000259" key="1">
    <source>
        <dbReference type="Pfam" id="PF01526"/>
    </source>
</evidence>
<protein>
    <submittedName>
        <fullName evidence="2">Tn3 family transposase</fullName>
    </submittedName>
</protein>
<dbReference type="EMBL" id="JAUYVH010000020">
    <property type="protein sequence ID" value="MDQ9172311.1"/>
    <property type="molecule type" value="Genomic_DNA"/>
</dbReference>
<dbReference type="Proteomes" id="UP001225596">
    <property type="component" value="Unassembled WGS sequence"/>
</dbReference>
<proteinExistence type="predicted"/>
<evidence type="ECO:0000313" key="2">
    <source>
        <dbReference type="EMBL" id="MDQ9172311.1"/>
    </source>
</evidence>
<dbReference type="InterPro" id="IPR002513">
    <property type="entry name" value="Tn3_Tnp_DDE_dom"/>
</dbReference>
<sequence length="167" mass="18914">MLYVKARQGCLSSPLLPKKLGAAGGRSRLFEGVREMGDVVRTLFLLKWISDIKMRREVTDETNKMVSYNGFAKWLSFGADVIAQNDPEEQQKCLRYNDLIAAAVILQNTVDIMRVLQQLIAAVTCPRYRCIGCRLSQPLYDRGVEAVRRLFPQFKACAGVMDPRHAF</sequence>
<name>A0ABU1BWD3_9BURK</name>
<organism evidence="2 3">
    <name type="scientific">Keguizhuia sedimenti</name>
    <dbReference type="NCBI Taxonomy" id="3064264"/>
    <lineage>
        <taxon>Bacteria</taxon>
        <taxon>Pseudomonadati</taxon>
        <taxon>Pseudomonadota</taxon>
        <taxon>Betaproteobacteria</taxon>
        <taxon>Burkholderiales</taxon>
        <taxon>Oxalobacteraceae</taxon>
        <taxon>Keguizhuia</taxon>
    </lineage>
</organism>